<accession>A0A2L0ELA6</accession>
<evidence type="ECO:0000313" key="2">
    <source>
        <dbReference type="EMBL" id="AUX40079.1"/>
    </source>
</evidence>
<feature type="region of interest" description="Disordered" evidence="1">
    <location>
        <begin position="1"/>
        <end position="28"/>
    </location>
</feature>
<evidence type="ECO:0000313" key="3">
    <source>
        <dbReference type="Proteomes" id="UP000238348"/>
    </source>
</evidence>
<proteinExistence type="predicted"/>
<dbReference type="AlphaFoldDB" id="A0A2L0ELA6"/>
<evidence type="ECO:0000256" key="1">
    <source>
        <dbReference type="SAM" id="MobiDB-lite"/>
    </source>
</evidence>
<feature type="compositionally biased region" description="Basic residues" evidence="1">
    <location>
        <begin position="1"/>
        <end position="24"/>
    </location>
</feature>
<dbReference type="EMBL" id="CP012673">
    <property type="protein sequence ID" value="AUX40079.1"/>
    <property type="molecule type" value="Genomic_DNA"/>
</dbReference>
<protein>
    <submittedName>
        <fullName evidence="2">Uncharacterized protein</fullName>
    </submittedName>
</protein>
<sequence length="84" mass="9292">MPARRVRAPRAARRRAARRPRGRARGAAYRPRLTAIAPDRLEVPRVDIESVSRALLTVHALTQAPPLLALYRGAATQGEFQLEG</sequence>
<dbReference type="Proteomes" id="UP000238348">
    <property type="component" value="Chromosome"/>
</dbReference>
<gene>
    <name evidence="2" type="ORF">SOCE26_014760</name>
</gene>
<reference evidence="2 3" key="1">
    <citation type="submission" date="2015-09" db="EMBL/GenBank/DDBJ databases">
        <title>Sorangium comparison.</title>
        <authorList>
            <person name="Zaburannyi N."/>
            <person name="Bunk B."/>
            <person name="Overmann J."/>
            <person name="Mueller R."/>
        </authorList>
    </citation>
    <scope>NUCLEOTIDE SEQUENCE [LARGE SCALE GENOMIC DNA]</scope>
    <source>
        <strain evidence="2 3">So ce26</strain>
    </source>
</reference>
<dbReference type="RefSeq" id="WP_104977945.1">
    <property type="nucleotide sequence ID" value="NZ_CP012673.1"/>
</dbReference>
<name>A0A2L0ELA6_SORCE</name>
<organism evidence="2 3">
    <name type="scientific">Sorangium cellulosum</name>
    <name type="common">Polyangium cellulosum</name>
    <dbReference type="NCBI Taxonomy" id="56"/>
    <lineage>
        <taxon>Bacteria</taxon>
        <taxon>Pseudomonadati</taxon>
        <taxon>Myxococcota</taxon>
        <taxon>Polyangia</taxon>
        <taxon>Polyangiales</taxon>
        <taxon>Polyangiaceae</taxon>
        <taxon>Sorangium</taxon>
    </lineage>
</organism>